<feature type="disulfide bond" evidence="7">
    <location>
        <begin position="245"/>
        <end position="263"/>
    </location>
</feature>
<protein>
    <submittedName>
        <fullName evidence="11">Eukaryotic translation initiation factor 2-alpha kinase 1</fullName>
    </submittedName>
</protein>
<dbReference type="PANTHER" id="PTHR11042">
    <property type="entry name" value="EUKARYOTIC TRANSLATION INITIATION FACTOR 2-ALPHA KINASE EIF2-ALPHA KINASE -RELATED"/>
    <property type="match status" value="1"/>
</dbReference>
<evidence type="ECO:0000256" key="8">
    <source>
        <dbReference type="PROSITE-ProRule" id="PRU10141"/>
    </source>
</evidence>
<feature type="disulfide bond" evidence="7">
    <location>
        <begin position="238"/>
        <end position="250"/>
    </location>
</feature>
<dbReference type="InterPro" id="IPR008271">
    <property type="entry name" value="Ser/Thr_kinase_AS"/>
</dbReference>
<dbReference type="EMBL" id="LNIX01000001">
    <property type="protein sequence ID" value="OXA64382.1"/>
    <property type="molecule type" value="Genomic_DNA"/>
</dbReference>
<evidence type="ECO:0000313" key="11">
    <source>
        <dbReference type="EMBL" id="OXA64382.1"/>
    </source>
</evidence>
<dbReference type="GO" id="GO:0005634">
    <property type="term" value="C:nucleus"/>
    <property type="evidence" value="ECO:0007669"/>
    <property type="project" value="TreeGrafter"/>
</dbReference>
<comment type="caution">
    <text evidence="7">Lacks conserved residue(s) required for the propagation of feature annotation.</text>
</comment>
<evidence type="ECO:0000256" key="9">
    <source>
        <dbReference type="SAM" id="Phobius"/>
    </source>
</evidence>
<evidence type="ECO:0000256" key="3">
    <source>
        <dbReference type="ARBA" id="ARBA00022777"/>
    </source>
</evidence>
<dbReference type="Gene3D" id="4.10.400.10">
    <property type="entry name" value="Low-density Lipoprotein Receptor"/>
    <property type="match status" value="1"/>
</dbReference>
<dbReference type="PROSITE" id="PS50068">
    <property type="entry name" value="LDLRA_2"/>
    <property type="match status" value="1"/>
</dbReference>
<keyword evidence="11" id="KW-0648">Protein biosynthesis</keyword>
<keyword evidence="9" id="KW-1133">Transmembrane helix</keyword>
<dbReference type="SUPFAM" id="SSF56112">
    <property type="entry name" value="Protein kinase-like (PK-like)"/>
    <property type="match status" value="1"/>
</dbReference>
<keyword evidence="4 8" id="KW-0067">ATP-binding</keyword>
<comment type="similarity">
    <text evidence="6">Belongs to the protein kinase superfamily. Ser/Thr protein kinase family. GCN2 subfamily.</text>
</comment>
<accession>A0A226F3L2</accession>
<dbReference type="CDD" id="cd00112">
    <property type="entry name" value="LDLa"/>
    <property type="match status" value="1"/>
</dbReference>
<dbReference type="InterPro" id="IPR009003">
    <property type="entry name" value="Peptidase_S1_PA"/>
</dbReference>
<sequence length="716" mass="82169">MGVVLGATSYFIGTDKTVYPFESYSATVGSTYWNSGLDREDQKFKVSNTTDRCYYLTWWPRWISHISVYPGYTVDHWTKRKNNQIIFHLDRPVNISRNVHPICLPLKAGSFNQAEIFDWTNNKPFLLTGWQKDSNFQVYQNLSIQNQTYCRSRWEKTSTKSVYENRFCATVDQDNKAQSCIWADVGAVRMVNGSYFFIGQTNDYLSSNGSGVCRPGAVYYFFLWSEPVLKWIRNNERCGSDRFTCDDGKCLPLTKLCNRGGDCRDGTDENEVFCSRLYKCKEGEFFCQAKSTCVPLADGVAHCEEERDENSHPTHSRLSILIMFFILVLFVVAATVLHFMHRRRQKIVVVKRNEPSVEFRKRFSQIDTDHTNESTQVIAKPWMTDESLQCMDLLGEGSFGKVYKVYDPNDFVYPYIAVKCVDVRKTLILSCASASSSTNAPSSSATASNSTRNTNLLPKLLNEILVQSKLQDRNVVRYINYWVEAEGRNPEKLNSIELHAYVLKLLEESYSLAWCNFYPSSNIFIKMELCHFTLKSFLAYAQIPSVVNGHAAVIFKDITTGLKHIHGEGFIHRDLKPGNIFCQKNPDGVCIWKIGDFGLTTELNRHAGGNTGQVGTERYRSPEMWRGSRYTTKTDMYSLGVVFLELVKRGGEEYEMFRVVERLRLVRNSERSLYLKGLVQAKFSVWVKVIAKLVELDQTKRLDCDELQVMLGNVNY</sequence>
<evidence type="ECO:0000256" key="4">
    <source>
        <dbReference type="ARBA" id="ARBA00022840"/>
    </source>
</evidence>
<dbReference type="PROSITE" id="PS50011">
    <property type="entry name" value="PROTEIN_KINASE_DOM"/>
    <property type="match status" value="1"/>
</dbReference>
<dbReference type="Pfam" id="PF00089">
    <property type="entry name" value="Trypsin"/>
    <property type="match status" value="1"/>
</dbReference>
<dbReference type="PROSITE" id="PS01209">
    <property type="entry name" value="LDLRA_1"/>
    <property type="match status" value="1"/>
</dbReference>
<evidence type="ECO:0000256" key="7">
    <source>
        <dbReference type="PROSITE-ProRule" id="PRU00124"/>
    </source>
</evidence>
<dbReference type="SMART" id="SM00220">
    <property type="entry name" value="S_TKc"/>
    <property type="match status" value="1"/>
</dbReference>
<dbReference type="PROSITE" id="PS00107">
    <property type="entry name" value="PROTEIN_KINASE_ATP"/>
    <property type="match status" value="1"/>
</dbReference>
<dbReference type="InterPro" id="IPR036055">
    <property type="entry name" value="LDL_receptor-like_sf"/>
</dbReference>
<dbReference type="SUPFAM" id="SSF57424">
    <property type="entry name" value="LDL receptor-like module"/>
    <property type="match status" value="1"/>
</dbReference>
<dbReference type="Gene3D" id="2.40.10.10">
    <property type="entry name" value="Trypsin-like serine proteases"/>
    <property type="match status" value="1"/>
</dbReference>
<dbReference type="Gene3D" id="3.30.200.20">
    <property type="entry name" value="Phosphorylase Kinase, domain 1"/>
    <property type="match status" value="1"/>
</dbReference>
<dbReference type="STRING" id="158441.A0A226F3L2"/>
<feature type="domain" description="Protein kinase" evidence="10">
    <location>
        <begin position="388"/>
        <end position="711"/>
    </location>
</feature>
<dbReference type="InterPro" id="IPR002172">
    <property type="entry name" value="LDrepeatLR_classA_rpt"/>
</dbReference>
<comment type="caution">
    <text evidence="11">The sequence shown here is derived from an EMBL/GenBank/DDBJ whole genome shotgun (WGS) entry which is preliminary data.</text>
</comment>
<dbReference type="InterPro" id="IPR023415">
    <property type="entry name" value="LDLR_class-A_CS"/>
</dbReference>
<dbReference type="PROSITE" id="PS00108">
    <property type="entry name" value="PROTEIN_KINASE_ST"/>
    <property type="match status" value="1"/>
</dbReference>
<dbReference type="AlphaFoldDB" id="A0A226F3L2"/>
<dbReference type="GO" id="GO:0005737">
    <property type="term" value="C:cytoplasm"/>
    <property type="evidence" value="ECO:0007669"/>
    <property type="project" value="TreeGrafter"/>
</dbReference>
<dbReference type="Pfam" id="PF00057">
    <property type="entry name" value="Ldl_recept_a"/>
    <property type="match status" value="1"/>
</dbReference>
<dbReference type="GO" id="GO:0004252">
    <property type="term" value="F:serine-type endopeptidase activity"/>
    <property type="evidence" value="ECO:0007669"/>
    <property type="project" value="InterPro"/>
</dbReference>
<evidence type="ECO:0000256" key="1">
    <source>
        <dbReference type="ARBA" id="ARBA00022679"/>
    </source>
</evidence>
<evidence type="ECO:0000259" key="10">
    <source>
        <dbReference type="PROSITE" id="PS50011"/>
    </source>
</evidence>
<dbReference type="InterPro" id="IPR043504">
    <property type="entry name" value="Peptidase_S1_PA_chymotrypsin"/>
</dbReference>
<dbReference type="InterPro" id="IPR017441">
    <property type="entry name" value="Protein_kinase_ATP_BS"/>
</dbReference>
<dbReference type="InterPro" id="IPR011009">
    <property type="entry name" value="Kinase-like_dom_sf"/>
</dbReference>
<keyword evidence="2 8" id="KW-0547">Nucleotide-binding</keyword>
<dbReference type="Proteomes" id="UP000198287">
    <property type="component" value="Unassembled WGS sequence"/>
</dbReference>
<evidence type="ECO:0000256" key="6">
    <source>
        <dbReference type="ARBA" id="ARBA00037982"/>
    </source>
</evidence>
<dbReference type="InterPro" id="IPR001254">
    <property type="entry name" value="Trypsin_dom"/>
</dbReference>
<keyword evidence="11" id="KW-0396">Initiation factor</keyword>
<evidence type="ECO:0000313" key="12">
    <source>
        <dbReference type="Proteomes" id="UP000198287"/>
    </source>
</evidence>
<dbReference type="GO" id="GO:0005524">
    <property type="term" value="F:ATP binding"/>
    <property type="evidence" value="ECO:0007669"/>
    <property type="project" value="UniProtKB-UniRule"/>
</dbReference>
<gene>
    <name evidence="11" type="ORF">Fcan01_00596</name>
</gene>
<dbReference type="GO" id="GO:0006508">
    <property type="term" value="P:proteolysis"/>
    <property type="evidence" value="ECO:0007669"/>
    <property type="project" value="InterPro"/>
</dbReference>
<dbReference type="OrthoDB" id="1405469at2759"/>
<keyword evidence="1" id="KW-0808">Transferase</keyword>
<evidence type="ECO:0000256" key="2">
    <source>
        <dbReference type="ARBA" id="ARBA00022741"/>
    </source>
</evidence>
<feature type="transmembrane region" description="Helical" evidence="9">
    <location>
        <begin position="318"/>
        <end position="337"/>
    </location>
</feature>
<dbReference type="GO" id="GO:0004672">
    <property type="term" value="F:protein kinase activity"/>
    <property type="evidence" value="ECO:0007669"/>
    <property type="project" value="InterPro"/>
</dbReference>
<keyword evidence="12" id="KW-1185">Reference proteome</keyword>
<dbReference type="SMART" id="SM00192">
    <property type="entry name" value="LDLa"/>
    <property type="match status" value="2"/>
</dbReference>
<feature type="binding site" evidence="8">
    <location>
        <position position="419"/>
    </location>
    <ligand>
        <name>ATP</name>
        <dbReference type="ChEBI" id="CHEBI:30616"/>
    </ligand>
</feature>
<dbReference type="SUPFAM" id="SSF50494">
    <property type="entry name" value="Trypsin-like serine proteases"/>
    <property type="match status" value="1"/>
</dbReference>
<keyword evidence="9" id="KW-0472">Membrane</keyword>
<keyword evidence="3 11" id="KW-0418">Kinase</keyword>
<dbReference type="InterPro" id="IPR000719">
    <property type="entry name" value="Prot_kinase_dom"/>
</dbReference>
<keyword evidence="9" id="KW-0812">Transmembrane</keyword>
<dbReference type="Pfam" id="PF00069">
    <property type="entry name" value="Pkinase"/>
    <property type="match status" value="1"/>
</dbReference>
<keyword evidence="5 7" id="KW-1015">Disulfide bond</keyword>
<name>A0A226F3L2_FOLCA</name>
<reference evidence="11 12" key="1">
    <citation type="submission" date="2015-12" db="EMBL/GenBank/DDBJ databases">
        <title>The genome of Folsomia candida.</title>
        <authorList>
            <person name="Faddeeva A."/>
            <person name="Derks M.F."/>
            <person name="Anvar Y."/>
            <person name="Smit S."/>
            <person name="Van Straalen N."/>
            <person name="Roelofs D."/>
        </authorList>
    </citation>
    <scope>NUCLEOTIDE SEQUENCE [LARGE SCALE GENOMIC DNA]</scope>
    <source>
        <strain evidence="11 12">VU population</strain>
        <tissue evidence="11">Whole body</tissue>
    </source>
</reference>
<dbReference type="GO" id="GO:0003743">
    <property type="term" value="F:translation initiation factor activity"/>
    <property type="evidence" value="ECO:0007669"/>
    <property type="project" value="UniProtKB-KW"/>
</dbReference>
<organism evidence="11 12">
    <name type="scientific">Folsomia candida</name>
    <name type="common">Springtail</name>
    <dbReference type="NCBI Taxonomy" id="158441"/>
    <lineage>
        <taxon>Eukaryota</taxon>
        <taxon>Metazoa</taxon>
        <taxon>Ecdysozoa</taxon>
        <taxon>Arthropoda</taxon>
        <taxon>Hexapoda</taxon>
        <taxon>Collembola</taxon>
        <taxon>Entomobryomorpha</taxon>
        <taxon>Isotomoidea</taxon>
        <taxon>Isotomidae</taxon>
        <taxon>Proisotominae</taxon>
        <taxon>Folsomia</taxon>
    </lineage>
</organism>
<evidence type="ECO:0000256" key="5">
    <source>
        <dbReference type="ARBA" id="ARBA00023157"/>
    </source>
</evidence>
<dbReference type="Gene3D" id="1.10.510.10">
    <property type="entry name" value="Transferase(Phosphotransferase) domain 1"/>
    <property type="match status" value="1"/>
</dbReference>
<dbReference type="InterPro" id="IPR050339">
    <property type="entry name" value="CC_SR_Kinase"/>
</dbReference>
<proteinExistence type="inferred from homology"/>